<dbReference type="InterPro" id="IPR011604">
    <property type="entry name" value="PDDEXK-like_dom_sf"/>
</dbReference>
<evidence type="ECO:0000313" key="2">
    <source>
        <dbReference type="EMBL" id="RKX68766.1"/>
    </source>
</evidence>
<dbReference type="EMBL" id="QNBE01000132">
    <property type="protein sequence ID" value="RKX68766.1"/>
    <property type="molecule type" value="Genomic_DNA"/>
</dbReference>
<dbReference type="InterPro" id="IPR011335">
    <property type="entry name" value="Restrct_endonuc-II-like"/>
</dbReference>
<feature type="domain" description="PD-(D/E)XK endonuclease-like" evidence="1">
    <location>
        <begin position="2"/>
        <end position="233"/>
    </location>
</feature>
<dbReference type="InterPro" id="IPR038726">
    <property type="entry name" value="PDDEXK_AddAB-type"/>
</dbReference>
<dbReference type="Proteomes" id="UP000268469">
    <property type="component" value="Unassembled WGS sequence"/>
</dbReference>
<comment type="caution">
    <text evidence="2">The sequence shown here is derived from an EMBL/GenBank/DDBJ whole genome shotgun (WGS) entry which is preliminary data.</text>
</comment>
<reference evidence="2 3" key="1">
    <citation type="submission" date="2018-06" db="EMBL/GenBank/DDBJ databases">
        <title>Extensive metabolic versatility and redundancy in microbially diverse, dynamic hydrothermal sediments.</title>
        <authorList>
            <person name="Dombrowski N."/>
            <person name="Teske A."/>
            <person name="Baker B.J."/>
        </authorList>
    </citation>
    <scope>NUCLEOTIDE SEQUENCE [LARGE SCALE GENOMIC DNA]</scope>
    <source>
        <strain evidence="2">B36_G15</strain>
    </source>
</reference>
<dbReference type="AlphaFoldDB" id="A0A660SEY2"/>
<protein>
    <recommendedName>
        <fullName evidence="1">PD-(D/E)XK endonuclease-like domain-containing protein</fullName>
    </recommendedName>
</protein>
<gene>
    <name evidence="2" type="ORF">DRP53_10020</name>
</gene>
<dbReference type="Pfam" id="PF12705">
    <property type="entry name" value="PDDEXK_1"/>
    <property type="match status" value="1"/>
</dbReference>
<evidence type="ECO:0000259" key="1">
    <source>
        <dbReference type="Pfam" id="PF12705"/>
    </source>
</evidence>
<proteinExistence type="predicted"/>
<dbReference type="SUPFAM" id="SSF52980">
    <property type="entry name" value="Restriction endonuclease-like"/>
    <property type="match status" value="1"/>
</dbReference>
<organism evidence="2 3">
    <name type="scientific">candidate division WOR-3 bacterium</name>
    <dbReference type="NCBI Taxonomy" id="2052148"/>
    <lineage>
        <taxon>Bacteria</taxon>
        <taxon>Bacteria division WOR-3</taxon>
    </lineage>
</organism>
<dbReference type="Gene3D" id="3.90.320.10">
    <property type="match status" value="1"/>
</dbReference>
<accession>A0A660SEY2</accession>
<evidence type="ECO:0000313" key="3">
    <source>
        <dbReference type="Proteomes" id="UP000268469"/>
    </source>
</evidence>
<sequence length="344" mass="41320">MTLSYSALELYEECPLLYRLIYIDKRKRMPRSYFSFGNTIHRTLRDFYTDVLFGPPSLDELLSYYRRNWIDQGYSDDEERRRYFRIGLYILGQFYQKEKAEKRKPVAVEYRFRIRLKNCQLSGYIDRIDRLNGGVEIIDYKTSPEPPAAEDLKTNRQLAIYQLGAERNLNLKADRLTIYHLRSLLKISIPAHDQAFLDEVVDRIEELAARIEREEFNPRLRESCPCEFGHLCPYFREEKPEIGTVVDEYGQISEKIREDQKRKVNLAHTIIQYLDDNRLEQAFGEKYSVFRRQIVERSLKRAVREVLDQEDLWQQAARWLEDQGYKVEVTPRQRSRLYSRRRDV</sequence>
<name>A0A660SEY2_UNCW3</name>